<dbReference type="EMBL" id="CP005286">
    <property type="protein sequence ID" value="AJE32656.1"/>
    <property type="molecule type" value="Genomic_DNA"/>
</dbReference>
<gene>
    <name evidence="3" type="ORF">B842_04015</name>
</gene>
<evidence type="ECO:0008006" key="5">
    <source>
        <dbReference type="Google" id="ProtNLM"/>
    </source>
</evidence>
<dbReference type="Proteomes" id="UP000031524">
    <property type="component" value="Chromosome"/>
</dbReference>
<reference evidence="3 4" key="1">
    <citation type="submission" date="2013-04" db="EMBL/GenBank/DDBJ databases">
        <title>Complete genome sequence of Corynebacterium humireducens DSM 45392(T), isolated from a wastewater-fed microbial fuel cell.</title>
        <authorList>
            <person name="Ruckert C."/>
            <person name="Albersmeier A."/>
            <person name="Kalinowski J."/>
        </authorList>
    </citation>
    <scope>NUCLEOTIDE SEQUENCE [LARGE SCALE GENOMIC DNA]</scope>
    <source>
        <strain evidence="4">MFC-5</strain>
    </source>
</reference>
<dbReference type="STRING" id="1223515.B842_04015"/>
<feature type="signal peptide" evidence="2">
    <location>
        <begin position="1"/>
        <end position="30"/>
    </location>
</feature>
<dbReference type="KEGG" id="chm:B842_04015"/>
<protein>
    <recommendedName>
        <fullName evidence="5">Secreted protein</fullName>
    </recommendedName>
</protein>
<evidence type="ECO:0000256" key="2">
    <source>
        <dbReference type="SAM" id="SignalP"/>
    </source>
</evidence>
<evidence type="ECO:0000256" key="1">
    <source>
        <dbReference type="SAM" id="MobiDB-lite"/>
    </source>
</evidence>
<keyword evidence="4" id="KW-1185">Reference proteome</keyword>
<proteinExistence type="predicted"/>
<keyword evidence="2" id="KW-0732">Signal</keyword>
<organism evidence="3 4">
    <name type="scientific">Corynebacterium humireducens NBRC 106098 = DSM 45392</name>
    <dbReference type="NCBI Taxonomy" id="1223515"/>
    <lineage>
        <taxon>Bacteria</taxon>
        <taxon>Bacillati</taxon>
        <taxon>Actinomycetota</taxon>
        <taxon>Actinomycetes</taxon>
        <taxon>Mycobacteriales</taxon>
        <taxon>Corynebacteriaceae</taxon>
        <taxon>Corynebacterium</taxon>
    </lineage>
</organism>
<feature type="region of interest" description="Disordered" evidence="1">
    <location>
        <begin position="36"/>
        <end position="63"/>
    </location>
</feature>
<dbReference type="RefSeq" id="WP_040085338.1">
    <property type="nucleotide sequence ID" value="NZ_BCSU01000022.1"/>
</dbReference>
<accession>A0A0B5D1W2</accession>
<dbReference type="AlphaFoldDB" id="A0A0B5D1W2"/>
<name>A0A0B5D1W2_9CORY</name>
<evidence type="ECO:0000313" key="4">
    <source>
        <dbReference type="Proteomes" id="UP000031524"/>
    </source>
</evidence>
<dbReference type="HOGENOM" id="CLU_1479703_0_0_11"/>
<feature type="chain" id="PRO_5002099732" description="Secreted protein" evidence="2">
    <location>
        <begin position="31"/>
        <end position="182"/>
    </location>
</feature>
<sequence>MTNFLRLAVAAATAATAATVALAPFSVAHASSFGGSSNGSAAVVDKPQPTEPQPSQPGQTVEQIDREVSETLRKKFRDALNKAGHTENADATGKAEELVQRALAGEFTLTHRGNGVYAWEGPLIEDGYYYGVVMRMPKAETTFGVQVMDQFEMESQEHAYPYGVATDFNDDYHFLAVVLKPF</sequence>
<evidence type="ECO:0000313" key="3">
    <source>
        <dbReference type="EMBL" id="AJE32656.1"/>
    </source>
</evidence>